<keyword evidence="3" id="KW-1185">Reference proteome</keyword>
<evidence type="ECO:0000313" key="3">
    <source>
        <dbReference type="Proteomes" id="UP000612055"/>
    </source>
</evidence>
<name>A0A835Y763_9CHLO</name>
<feature type="compositionally biased region" description="Acidic residues" evidence="1">
    <location>
        <begin position="94"/>
        <end position="106"/>
    </location>
</feature>
<accession>A0A835Y763</accession>
<dbReference type="EMBL" id="JAEHOE010000015">
    <property type="protein sequence ID" value="KAG2497311.1"/>
    <property type="molecule type" value="Genomic_DNA"/>
</dbReference>
<comment type="caution">
    <text evidence="2">The sequence shown here is derived from an EMBL/GenBank/DDBJ whole genome shotgun (WGS) entry which is preliminary data.</text>
</comment>
<organism evidence="2 3">
    <name type="scientific">Edaphochlamys debaryana</name>
    <dbReference type="NCBI Taxonomy" id="47281"/>
    <lineage>
        <taxon>Eukaryota</taxon>
        <taxon>Viridiplantae</taxon>
        <taxon>Chlorophyta</taxon>
        <taxon>core chlorophytes</taxon>
        <taxon>Chlorophyceae</taxon>
        <taxon>CS clade</taxon>
        <taxon>Chlamydomonadales</taxon>
        <taxon>Chlamydomonadales incertae sedis</taxon>
        <taxon>Edaphochlamys</taxon>
    </lineage>
</organism>
<feature type="region of interest" description="Disordered" evidence="1">
    <location>
        <begin position="29"/>
        <end position="125"/>
    </location>
</feature>
<reference evidence="2" key="1">
    <citation type="journal article" date="2020" name="bioRxiv">
        <title>Comparative genomics of Chlamydomonas.</title>
        <authorList>
            <person name="Craig R.J."/>
            <person name="Hasan A.R."/>
            <person name="Ness R.W."/>
            <person name="Keightley P.D."/>
        </authorList>
    </citation>
    <scope>NUCLEOTIDE SEQUENCE</scope>
    <source>
        <strain evidence="2">CCAP 11/70</strain>
    </source>
</reference>
<protein>
    <submittedName>
        <fullName evidence="2">Uncharacterized protein</fullName>
    </submittedName>
</protein>
<dbReference type="AlphaFoldDB" id="A0A835Y763"/>
<feature type="compositionally biased region" description="Polar residues" evidence="1">
    <location>
        <begin position="34"/>
        <end position="50"/>
    </location>
</feature>
<gene>
    <name evidence="2" type="ORF">HYH03_004894</name>
</gene>
<evidence type="ECO:0000313" key="2">
    <source>
        <dbReference type="EMBL" id="KAG2497311.1"/>
    </source>
</evidence>
<sequence length="204" mass="21067">MRNDGNQPTRRAIPALAITNLDDHVINPDASALTDGTNLPTAAAQINGTSLPPVPQGLPTAAAQTNSTNLPLEPPPSPMGAGNTSDSLPKTCTEESDSEDDLTDNDNGDKNKRPNNNNNISAGPAVNAVMPLPRVQPTVPSPFTPAAAKNLPSVPQHVMAPPVKASPPATTSAGDQLCHIFSKLSINGGHRKGNVVRKAPVPRA</sequence>
<dbReference type="Proteomes" id="UP000612055">
    <property type="component" value="Unassembled WGS sequence"/>
</dbReference>
<proteinExistence type="predicted"/>
<evidence type="ECO:0000256" key="1">
    <source>
        <dbReference type="SAM" id="MobiDB-lite"/>
    </source>
</evidence>